<proteinExistence type="predicted"/>
<comment type="caution">
    <text evidence="1">The sequence shown here is derived from an EMBL/GenBank/DDBJ whole genome shotgun (WGS) entry which is preliminary data.</text>
</comment>
<accession>K2REF0</accession>
<gene>
    <name evidence="1" type="ORF">MPH_01760</name>
</gene>
<sequence length="170" mass="18736">MVWKSTGFGLTASLSNSPVGAKRASSRPARPFIEVCDRSRIREYCQVDAMQVTFITMPISAVLPLGPSKRTLSSTAFWRTIIRIIGFERGPGQHAAGTGAFRVVEDMVKLPIQILQLGRIHISTAYRNKNLSRDVSRSREIRMAGKPIIPSQTAEHHLIGLVQLDGLNAI</sequence>
<name>K2REF0_MACPH</name>
<dbReference type="InParanoid" id="K2REF0"/>
<dbReference type="AlphaFoldDB" id="K2REF0"/>
<evidence type="ECO:0000313" key="2">
    <source>
        <dbReference type="Proteomes" id="UP000007129"/>
    </source>
</evidence>
<dbReference type="EMBL" id="AHHD01000073">
    <property type="protein sequence ID" value="EKG20896.1"/>
    <property type="molecule type" value="Genomic_DNA"/>
</dbReference>
<reference evidence="1 2" key="1">
    <citation type="journal article" date="2012" name="BMC Genomics">
        <title>Tools to kill: Genome of one of the most destructive plant pathogenic fungi Macrophomina phaseolina.</title>
        <authorList>
            <person name="Islam M.S."/>
            <person name="Haque M.S."/>
            <person name="Islam M.M."/>
            <person name="Emdad E.M."/>
            <person name="Halim A."/>
            <person name="Hossen Q.M.M."/>
            <person name="Hossain M.Z."/>
            <person name="Ahmed B."/>
            <person name="Rahim S."/>
            <person name="Rahman M.S."/>
            <person name="Alam M.M."/>
            <person name="Hou S."/>
            <person name="Wan X."/>
            <person name="Saito J.A."/>
            <person name="Alam M."/>
        </authorList>
    </citation>
    <scope>NUCLEOTIDE SEQUENCE [LARGE SCALE GENOMIC DNA]</scope>
    <source>
        <strain evidence="1 2">MS6</strain>
    </source>
</reference>
<evidence type="ECO:0000313" key="1">
    <source>
        <dbReference type="EMBL" id="EKG20896.1"/>
    </source>
</evidence>
<dbReference type="VEuPathDB" id="FungiDB:MPH_01760"/>
<dbReference type="HOGENOM" id="CLU_1570915_0_0_1"/>
<protein>
    <submittedName>
        <fullName evidence="1">Uncharacterized protein</fullName>
    </submittedName>
</protein>
<organism evidence="1 2">
    <name type="scientific">Macrophomina phaseolina (strain MS6)</name>
    <name type="common">Charcoal rot fungus</name>
    <dbReference type="NCBI Taxonomy" id="1126212"/>
    <lineage>
        <taxon>Eukaryota</taxon>
        <taxon>Fungi</taxon>
        <taxon>Dikarya</taxon>
        <taxon>Ascomycota</taxon>
        <taxon>Pezizomycotina</taxon>
        <taxon>Dothideomycetes</taxon>
        <taxon>Dothideomycetes incertae sedis</taxon>
        <taxon>Botryosphaeriales</taxon>
        <taxon>Botryosphaeriaceae</taxon>
        <taxon>Macrophomina</taxon>
    </lineage>
</organism>
<dbReference type="Proteomes" id="UP000007129">
    <property type="component" value="Unassembled WGS sequence"/>
</dbReference>